<dbReference type="OrthoDB" id="291007at2759"/>
<dbReference type="AlphaFoldDB" id="A0A820I1Z7"/>
<dbReference type="PANTHER" id="PTHR10127:SF850">
    <property type="entry name" value="METALLOENDOPEPTIDASE"/>
    <property type="match status" value="1"/>
</dbReference>
<feature type="domain" description="Peptidase M12A" evidence="2">
    <location>
        <begin position="16"/>
        <end position="94"/>
    </location>
</feature>
<evidence type="ECO:0000259" key="2">
    <source>
        <dbReference type="PROSITE" id="PS51864"/>
    </source>
</evidence>
<dbReference type="Pfam" id="PF01400">
    <property type="entry name" value="Astacin"/>
    <property type="match status" value="1"/>
</dbReference>
<reference evidence="4" key="1">
    <citation type="submission" date="2021-02" db="EMBL/GenBank/DDBJ databases">
        <authorList>
            <person name="Nowell W R."/>
        </authorList>
    </citation>
    <scope>NUCLEOTIDE SEQUENCE</scope>
</reference>
<dbReference type="EMBL" id="CAJNOO010009312">
    <property type="protein sequence ID" value="CAF1490845.1"/>
    <property type="molecule type" value="Genomic_DNA"/>
</dbReference>
<dbReference type="InterPro" id="IPR001506">
    <property type="entry name" value="Peptidase_M12A"/>
</dbReference>
<dbReference type="SUPFAM" id="SSF55486">
    <property type="entry name" value="Metalloproteases ('zincins'), catalytic domain"/>
    <property type="match status" value="1"/>
</dbReference>
<dbReference type="PANTHER" id="PTHR10127">
    <property type="entry name" value="DISCOIDIN, CUB, EGF, LAMININ , AND ZINC METALLOPROTEASE DOMAIN CONTAINING"/>
    <property type="match status" value="1"/>
</dbReference>
<evidence type="ECO:0000313" key="5">
    <source>
        <dbReference type="Proteomes" id="UP000663836"/>
    </source>
</evidence>
<dbReference type="GO" id="GO:0006508">
    <property type="term" value="P:proteolysis"/>
    <property type="evidence" value="ECO:0007669"/>
    <property type="project" value="InterPro"/>
</dbReference>
<dbReference type="Gene3D" id="3.40.390.10">
    <property type="entry name" value="Collagenase (Catalytic Domain)"/>
    <property type="match status" value="1"/>
</dbReference>
<evidence type="ECO:0000256" key="1">
    <source>
        <dbReference type="PROSITE-ProRule" id="PRU01211"/>
    </source>
</evidence>
<evidence type="ECO:0000313" key="3">
    <source>
        <dbReference type="EMBL" id="CAF1490845.1"/>
    </source>
</evidence>
<protein>
    <recommendedName>
        <fullName evidence="2">Peptidase M12A domain-containing protein</fullName>
    </recommendedName>
</protein>
<proteinExistence type="predicted"/>
<dbReference type="InterPro" id="IPR024079">
    <property type="entry name" value="MetalloPept_cat_dom_sf"/>
</dbReference>
<feature type="non-terminal residue" evidence="4">
    <location>
        <position position="1"/>
    </location>
</feature>
<sequence>GHIQGDIRIPRMPRSMAVAADYVRWPNGVVPYTISSDYSIDAKNIIINAMRTLESLTAANNVPCVQFREKVDSDGQYYIIIKGGVGCSSYVSHL</sequence>
<accession>A0A820I1Z7</accession>
<name>A0A820I1Z7_9BILA</name>
<dbReference type="EMBL" id="CAJOBD010036942">
    <property type="protein sequence ID" value="CAF4305247.1"/>
    <property type="molecule type" value="Genomic_DNA"/>
</dbReference>
<dbReference type="GO" id="GO:0004222">
    <property type="term" value="F:metalloendopeptidase activity"/>
    <property type="evidence" value="ECO:0007669"/>
    <property type="project" value="InterPro"/>
</dbReference>
<evidence type="ECO:0000313" key="4">
    <source>
        <dbReference type="EMBL" id="CAF4305247.1"/>
    </source>
</evidence>
<dbReference type="PROSITE" id="PS51864">
    <property type="entry name" value="ASTACIN"/>
    <property type="match status" value="1"/>
</dbReference>
<dbReference type="Proteomes" id="UP000663836">
    <property type="component" value="Unassembled WGS sequence"/>
</dbReference>
<gene>
    <name evidence="4" type="ORF">JBS370_LOCUS40529</name>
    <name evidence="3" type="ORF">RFH988_LOCUS38394</name>
</gene>
<comment type="caution">
    <text evidence="1">Lacks conserved residue(s) required for the propagation of feature annotation.</text>
</comment>
<comment type="caution">
    <text evidence="4">The sequence shown here is derived from an EMBL/GenBank/DDBJ whole genome shotgun (WGS) entry which is preliminary data.</text>
</comment>
<dbReference type="Proteomes" id="UP000663882">
    <property type="component" value="Unassembled WGS sequence"/>
</dbReference>
<organism evidence="4 5">
    <name type="scientific">Rotaria sordida</name>
    <dbReference type="NCBI Taxonomy" id="392033"/>
    <lineage>
        <taxon>Eukaryota</taxon>
        <taxon>Metazoa</taxon>
        <taxon>Spiralia</taxon>
        <taxon>Gnathifera</taxon>
        <taxon>Rotifera</taxon>
        <taxon>Eurotatoria</taxon>
        <taxon>Bdelloidea</taxon>
        <taxon>Philodinida</taxon>
        <taxon>Philodinidae</taxon>
        <taxon>Rotaria</taxon>
    </lineage>
</organism>